<evidence type="ECO:0000313" key="1">
    <source>
        <dbReference type="EMBL" id="GJT09487.1"/>
    </source>
</evidence>
<reference evidence="1" key="1">
    <citation type="journal article" date="2022" name="Int. J. Mol. Sci.">
        <title>Draft Genome of Tanacetum Coccineum: Genomic Comparison of Closely Related Tanacetum-Family Plants.</title>
        <authorList>
            <person name="Yamashiro T."/>
            <person name="Shiraishi A."/>
            <person name="Nakayama K."/>
            <person name="Satake H."/>
        </authorList>
    </citation>
    <scope>NUCLEOTIDE SEQUENCE</scope>
</reference>
<comment type="caution">
    <text evidence="1">The sequence shown here is derived from an EMBL/GenBank/DDBJ whole genome shotgun (WGS) entry which is preliminary data.</text>
</comment>
<reference evidence="1" key="2">
    <citation type="submission" date="2022-01" db="EMBL/GenBank/DDBJ databases">
        <authorList>
            <person name="Yamashiro T."/>
            <person name="Shiraishi A."/>
            <person name="Satake H."/>
            <person name="Nakayama K."/>
        </authorList>
    </citation>
    <scope>NUCLEOTIDE SEQUENCE</scope>
</reference>
<accession>A0ABQ5B6B4</accession>
<dbReference type="Proteomes" id="UP001151760">
    <property type="component" value="Unassembled WGS sequence"/>
</dbReference>
<evidence type="ECO:0000313" key="2">
    <source>
        <dbReference type="Proteomes" id="UP001151760"/>
    </source>
</evidence>
<name>A0ABQ5B6B4_9ASTR</name>
<sequence>MVRALMNLLSFMEAGKLLPNGPLDCKVMAGSVSFEEALATRVDLFKPSLERIQDFLEKMPSSMLYVLDHLKRTNICSLSVKINLLFLSHHLWLQPSIELLNAILEWFNVNHNLLETH</sequence>
<organism evidence="1 2">
    <name type="scientific">Tanacetum coccineum</name>
    <dbReference type="NCBI Taxonomy" id="301880"/>
    <lineage>
        <taxon>Eukaryota</taxon>
        <taxon>Viridiplantae</taxon>
        <taxon>Streptophyta</taxon>
        <taxon>Embryophyta</taxon>
        <taxon>Tracheophyta</taxon>
        <taxon>Spermatophyta</taxon>
        <taxon>Magnoliopsida</taxon>
        <taxon>eudicotyledons</taxon>
        <taxon>Gunneridae</taxon>
        <taxon>Pentapetalae</taxon>
        <taxon>asterids</taxon>
        <taxon>campanulids</taxon>
        <taxon>Asterales</taxon>
        <taxon>Asteraceae</taxon>
        <taxon>Asteroideae</taxon>
        <taxon>Anthemideae</taxon>
        <taxon>Anthemidinae</taxon>
        <taxon>Tanacetum</taxon>
    </lineage>
</organism>
<keyword evidence="2" id="KW-1185">Reference proteome</keyword>
<gene>
    <name evidence="1" type="ORF">Tco_0856529</name>
</gene>
<dbReference type="EMBL" id="BQNB010012910">
    <property type="protein sequence ID" value="GJT09487.1"/>
    <property type="molecule type" value="Genomic_DNA"/>
</dbReference>
<proteinExistence type="predicted"/>
<protein>
    <submittedName>
        <fullName evidence="1">Phosphoserine phosphatase, chloroplastic-like protein</fullName>
    </submittedName>
</protein>
<dbReference type="Gene3D" id="1.10.150.210">
    <property type="entry name" value="Phosphoserine phosphatase, domain 2"/>
    <property type="match status" value="1"/>
</dbReference>